<dbReference type="EMBL" id="JBHSSM010000018">
    <property type="protein sequence ID" value="MFC6315560.1"/>
    <property type="molecule type" value="Genomic_DNA"/>
</dbReference>
<feature type="transmembrane region" description="Helical" evidence="2">
    <location>
        <begin position="25"/>
        <end position="45"/>
    </location>
</feature>
<dbReference type="Proteomes" id="UP001596310">
    <property type="component" value="Unassembled WGS sequence"/>
</dbReference>
<accession>A0ABW1UNM1</accession>
<evidence type="ECO:0000313" key="3">
    <source>
        <dbReference type="EMBL" id="MFC6315560.1"/>
    </source>
</evidence>
<keyword evidence="1" id="KW-0175">Coiled coil</keyword>
<keyword evidence="4" id="KW-1185">Reference proteome</keyword>
<comment type="caution">
    <text evidence="3">The sequence shown here is derived from an EMBL/GenBank/DDBJ whole genome shotgun (WGS) entry which is preliminary data.</text>
</comment>
<protein>
    <recommendedName>
        <fullName evidence="5">Cell division protein FtsL</fullName>
    </recommendedName>
</protein>
<evidence type="ECO:0000256" key="1">
    <source>
        <dbReference type="SAM" id="Coils"/>
    </source>
</evidence>
<keyword evidence="2" id="KW-0812">Transmembrane</keyword>
<evidence type="ECO:0000313" key="4">
    <source>
        <dbReference type="Proteomes" id="UP001596310"/>
    </source>
</evidence>
<reference evidence="4" key="1">
    <citation type="journal article" date="2019" name="Int. J. Syst. Evol. Microbiol.">
        <title>The Global Catalogue of Microorganisms (GCM) 10K type strain sequencing project: providing services to taxonomists for standard genome sequencing and annotation.</title>
        <authorList>
            <consortium name="The Broad Institute Genomics Platform"/>
            <consortium name="The Broad Institute Genome Sequencing Center for Infectious Disease"/>
            <person name="Wu L."/>
            <person name="Ma J."/>
        </authorList>
    </citation>
    <scope>NUCLEOTIDE SEQUENCE [LARGE SCALE GENOMIC DNA]</scope>
    <source>
        <strain evidence="4">CCM 8897</strain>
    </source>
</reference>
<name>A0ABW1UNM1_9LACO</name>
<gene>
    <name evidence="3" type="ORF">ACFQHW_08305</name>
</gene>
<evidence type="ECO:0000256" key="2">
    <source>
        <dbReference type="SAM" id="Phobius"/>
    </source>
</evidence>
<evidence type="ECO:0008006" key="5">
    <source>
        <dbReference type="Google" id="ProtNLM"/>
    </source>
</evidence>
<keyword evidence="2" id="KW-1133">Transmembrane helix</keyword>
<keyword evidence="2" id="KW-0472">Membrane</keyword>
<dbReference type="RefSeq" id="WP_125598436.1">
    <property type="nucleotide sequence ID" value="NZ_JBHSSM010000018.1"/>
</dbReference>
<sequence length="91" mass="10664">MIGNSQYPRRQTNHKVVCSQKNAGFILWETVVDLIVVILISFFLFETITVDQRQLNQLQATNQRLIEENNELKQTWAVQQPQTQFDPEDSE</sequence>
<proteinExistence type="predicted"/>
<feature type="coiled-coil region" evidence="1">
    <location>
        <begin position="48"/>
        <end position="75"/>
    </location>
</feature>
<organism evidence="3 4">
    <name type="scientific">Lapidilactobacillus achengensis</name>
    <dbReference type="NCBI Taxonomy" id="2486000"/>
    <lineage>
        <taxon>Bacteria</taxon>
        <taxon>Bacillati</taxon>
        <taxon>Bacillota</taxon>
        <taxon>Bacilli</taxon>
        <taxon>Lactobacillales</taxon>
        <taxon>Lactobacillaceae</taxon>
        <taxon>Lapidilactobacillus</taxon>
    </lineage>
</organism>